<name>A0A9D5CJ45_9LILI</name>
<keyword evidence="5" id="KW-1185">Reference proteome</keyword>
<dbReference type="AlphaFoldDB" id="A0A9D5CJ45"/>
<dbReference type="PROSITE" id="PS00028">
    <property type="entry name" value="ZINC_FINGER_C2H2_1"/>
    <property type="match status" value="1"/>
</dbReference>
<comment type="caution">
    <text evidence="4">The sequence shown here is derived from an EMBL/GenBank/DDBJ whole genome shotgun (WGS) entry which is preliminary data.</text>
</comment>
<feature type="region of interest" description="Disordered" evidence="2">
    <location>
        <begin position="73"/>
        <end position="109"/>
    </location>
</feature>
<evidence type="ECO:0000256" key="2">
    <source>
        <dbReference type="SAM" id="MobiDB-lite"/>
    </source>
</evidence>
<dbReference type="InterPro" id="IPR036236">
    <property type="entry name" value="Znf_C2H2_sf"/>
</dbReference>
<dbReference type="PROSITE" id="PS50157">
    <property type="entry name" value="ZINC_FINGER_C2H2_2"/>
    <property type="match status" value="1"/>
</dbReference>
<dbReference type="Proteomes" id="UP001085076">
    <property type="component" value="Miscellaneous, Linkage group lg04"/>
</dbReference>
<feature type="compositionally biased region" description="Basic residues" evidence="2">
    <location>
        <begin position="97"/>
        <end position="107"/>
    </location>
</feature>
<dbReference type="GO" id="GO:0008270">
    <property type="term" value="F:zinc ion binding"/>
    <property type="evidence" value="ECO:0007669"/>
    <property type="project" value="UniProtKB-KW"/>
</dbReference>
<reference evidence="4" key="1">
    <citation type="submission" date="2021-03" db="EMBL/GenBank/DDBJ databases">
        <authorList>
            <person name="Li Z."/>
            <person name="Yang C."/>
        </authorList>
    </citation>
    <scope>NUCLEOTIDE SEQUENCE</scope>
    <source>
        <strain evidence="4">Dzin_1.0</strain>
        <tissue evidence="4">Leaf</tissue>
    </source>
</reference>
<dbReference type="EMBL" id="JAGGNH010000004">
    <property type="protein sequence ID" value="KAJ0973859.1"/>
    <property type="molecule type" value="Genomic_DNA"/>
</dbReference>
<evidence type="ECO:0000256" key="1">
    <source>
        <dbReference type="PROSITE-ProRule" id="PRU00042"/>
    </source>
</evidence>
<dbReference type="InterPro" id="IPR044303">
    <property type="entry name" value="ZAT1/4/9"/>
</dbReference>
<feature type="compositionally biased region" description="Basic residues" evidence="2">
    <location>
        <begin position="78"/>
        <end position="88"/>
    </location>
</feature>
<evidence type="ECO:0000313" key="5">
    <source>
        <dbReference type="Proteomes" id="UP001085076"/>
    </source>
</evidence>
<dbReference type="GO" id="GO:0006355">
    <property type="term" value="P:regulation of DNA-templated transcription"/>
    <property type="evidence" value="ECO:0007669"/>
    <property type="project" value="InterPro"/>
</dbReference>
<proteinExistence type="predicted"/>
<dbReference type="Pfam" id="PF13912">
    <property type="entry name" value="zf-C2H2_6"/>
    <property type="match status" value="1"/>
</dbReference>
<evidence type="ECO:0000259" key="3">
    <source>
        <dbReference type="PROSITE" id="PS50157"/>
    </source>
</evidence>
<accession>A0A9D5CJ45</accession>
<keyword evidence="1" id="KW-0863">Zinc-finger</keyword>
<dbReference type="SUPFAM" id="SSF57667">
    <property type="entry name" value="beta-beta-alpha zinc fingers"/>
    <property type="match status" value="1"/>
</dbReference>
<dbReference type="PANTHER" id="PTHR46326:SF2">
    <property type="entry name" value="ZINC FINGER PROTEIN ZAT1-RELATED"/>
    <property type="match status" value="1"/>
</dbReference>
<organism evidence="4 5">
    <name type="scientific">Dioscorea zingiberensis</name>
    <dbReference type="NCBI Taxonomy" id="325984"/>
    <lineage>
        <taxon>Eukaryota</taxon>
        <taxon>Viridiplantae</taxon>
        <taxon>Streptophyta</taxon>
        <taxon>Embryophyta</taxon>
        <taxon>Tracheophyta</taxon>
        <taxon>Spermatophyta</taxon>
        <taxon>Magnoliopsida</taxon>
        <taxon>Liliopsida</taxon>
        <taxon>Dioscoreales</taxon>
        <taxon>Dioscoreaceae</taxon>
        <taxon>Dioscorea</taxon>
    </lineage>
</organism>
<dbReference type="PANTHER" id="PTHR46326">
    <property type="entry name" value="ZINC FINGER PROTEIN ZAT1-RELATED"/>
    <property type="match status" value="1"/>
</dbReference>
<evidence type="ECO:0000313" key="4">
    <source>
        <dbReference type="EMBL" id="KAJ0973859.1"/>
    </source>
</evidence>
<dbReference type="InterPro" id="IPR013087">
    <property type="entry name" value="Znf_C2H2_type"/>
</dbReference>
<reference evidence="4" key="2">
    <citation type="journal article" date="2022" name="Hortic Res">
        <title>The genome of Dioscorea zingiberensis sheds light on the biosynthesis, origin and evolution of the medicinally important diosgenin saponins.</title>
        <authorList>
            <person name="Li Y."/>
            <person name="Tan C."/>
            <person name="Li Z."/>
            <person name="Guo J."/>
            <person name="Li S."/>
            <person name="Chen X."/>
            <person name="Wang C."/>
            <person name="Dai X."/>
            <person name="Yang H."/>
            <person name="Song W."/>
            <person name="Hou L."/>
            <person name="Xu J."/>
            <person name="Tong Z."/>
            <person name="Xu A."/>
            <person name="Yuan X."/>
            <person name="Wang W."/>
            <person name="Yang Q."/>
            <person name="Chen L."/>
            <person name="Sun Z."/>
            <person name="Wang K."/>
            <person name="Pan B."/>
            <person name="Chen J."/>
            <person name="Bao Y."/>
            <person name="Liu F."/>
            <person name="Qi X."/>
            <person name="Gang D.R."/>
            <person name="Wen J."/>
            <person name="Li J."/>
        </authorList>
    </citation>
    <scope>NUCLEOTIDE SEQUENCE</scope>
    <source>
        <strain evidence="4">Dzin_1.0</strain>
    </source>
</reference>
<gene>
    <name evidence="4" type="ORF">J5N97_015824</name>
</gene>
<sequence length="292" mass="33188">MESSKNSHSIDRPTSHSDAEVKTAAFVLMSMSRGTTLNPETCTTEEYYETAVLLYEQGEVTSKKVMNNVQILDDQSKKHANPRKKNKNSSHSLRALASHHHQSKTKKVKEIKQYRCPKCDKEMKTKEKARKRCIQSCKQSAVCSLLDGDSWRSMVPRKKRSVKMPVIDIEEEEKKEKAALSLMALSKDTRPWGTADHCSNSQASDDDTDEYFNASVLLSEDEFKKPAWNVDHEFREKEWKKEVNDHGNAGLESGLKSVMKKMMIKRFECRICGKAFGSGQGLGCHKRAHKVS</sequence>
<protein>
    <recommendedName>
        <fullName evidence="3">C2H2-type domain-containing protein</fullName>
    </recommendedName>
</protein>
<keyword evidence="1" id="KW-0479">Metal-binding</keyword>
<keyword evidence="1" id="KW-0862">Zinc</keyword>
<feature type="domain" description="C2H2-type" evidence="3">
    <location>
        <begin position="267"/>
        <end position="292"/>
    </location>
</feature>